<name>A0A7W7NXF4_9SPHN</name>
<sequence length="133" mass="14377">MLEGRRADLIAIDLAMELDIARHIVLAGDVDDFRARSVAPEWQWLFDRVVSSSAIETVSAGSYDALYRAVTRRLLELATVTAAPEPALALVVWDGPKASTFDHTADFAGLAGVSGMAIRHIPIRPADAVTEYA</sequence>
<dbReference type="RefSeq" id="WP_184248930.1">
    <property type="nucleotide sequence ID" value="NZ_JACHLR010000020.1"/>
</dbReference>
<proteinExistence type="predicted"/>
<reference evidence="1 2" key="1">
    <citation type="submission" date="2020-08" db="EMBL/GenBank/DDBJ databases">
        <title>Functional genomics of gut bacteria from endangered species of beetles.</title>
        <authorList>
            <person name="Carlos-Shanley C."/>
        </authorList>
    </citation>
    <scope>NUCLEOTIDE SEQUENCE [LARGE SCALE GENOMIC DNA]</scope>
    <source>
        <strain evidence="1 2">S00245</strain>
    </source>
</reference>
<protein>
    <submittedName>
        <fullName evidence="1">Uncharacterized protein</fullName>
    </submittedName>
</protein>
<keyword evidence="2" id="KW-1185">Reference proteome</keyword>
<gene>
    <name evidence="1" type="ORF">HNO88_003674</name>
</gene>
<dbReference type="Proteomes" id="UP000555448">
    <property type="component" value="Unassembled WGS sequence"/>
</dbReference>
<dbReference type="AlphaFoldDB" id="A0A7W7NXF4"/>
<evidence type="ECO:0000313" key="1">
    <source>
        <dbReference type="EMBL" id="MBB4860331.1"/>
    </source>
</evidence>
<dbReference type="EMBL" id="JACHLR010000020">
    <property type="protein sequence ID" value="MBB4860331.1"/>
    <property type="molecule type" value="Genomic_DNA"/>
</dbReference>
<organism evidence="1 2">
    <name type="scientific">Novosphingobium chloroacetimidivorans</name>
    <dbReference type="NCBI Taxonomy" id="1428314"/>
    <lineage>
        <taxon>Bacteria</taxon>
        <taxon>Pseudomonadati</taxon>
        <taxon>Pseudomonadota</taxon>
        <taxon>Alphaproteobacteria</taxon>
        <taxon>Sphingomonadales</taxon>
        <taxon>Sphingomonadaceae</taxon>
        <taxon>Novosphingobium</taxon>
    </lineage>
</organism>
<comment type="caution">
    <text evidence="1">The sequence shown here is derived from an EMBL/GenBank/DDBJ whole genome shotgun (WGS) entry which is preliminary data.</text>
</comment>
<accession>A0A7W7NXF4</accession>
<evidence type="ECO:0000313" key="2">
    <source>
        <dbReference type="Proteomes" id="UP000555448"/>
    </source>
</evidence>